<reference evidence="2" key="1">
    <citation type="submission" date="2019-03" db="EMBL/GenBank/DDBJ databases">
        <title>Single cell metagenomics reveals metabolic interactions within the superorganism composed of flagellate Streblomastix strix and complex community of Bacteroidetes bacteria on its surface.</title>
        <authorList>
            <person name="Treitli S.C."/>
            <person name="Kolisko M."/>
            <person name="Husnik F."/>
            <person name="Keeling P."/>
            <person name="Hampl V."/>
        </authorList>
    </citation>
    <scope>NUCLEOTIDE SEQUENCE</scope>
    <source>
        <strain evidence="2">STM</strain>
    </source>
</reference>
<sequence>MNTEEESRNKDFQAEKKDTGRTGYHRDRDSNRNGYARRDENRPPYNRENNYHKEGQHPYENRPQRAYNSFNNREDKEHSPHPTYSREGNFQRKEYPNHHPDRSNDRPTRPYSNRSEENGKHPQHPYPNRNFRESGDRPQRPFYNREDKPWRSNNEEQKPWHTNSPNYHRNEDNEPQRRPRFNPNNHSQQPQGYSRPFHHTADYDPNAKYSKKKQIEYKSLFVDPNEPIRLNKYLANAGICS</sequence>
<protein>
    <submittedName>
        <fullName evidence="2">Uncharacterized protein</fullName>
    </submittedName>
</protein>
<feature type="compositionally biased region" description="Basic and acidic residues" evidence="1">
    <location>
        <begin position="130"/>
        <end position="159"/>
    </location>
</feature>
<feature type="non-terminal residue" evidence="2">
    <location>
        <position position="241"/>
    </location>
</feature>
<feature type="compositionally biased region" description="Basic and acidic residues" evidence="1">
    <location>
        <begin position="49"/>
        <end position="63"/>
    </location>
</feature>
<feature type="compositionally biased region" description="Basic and acidic residues" evidence="1">
    <location>
        <begin position="89"/>
        <end position="120"/>
    </location>
</feature>
<dbReference type="AlphaFoldDB" id="A0A5J4Q9C4"/>
<proteinExistence type="predicted"/>
<feature type="compositionally biased region" description="Basic and acidic residues" evidence="1">
    <location>
        <begin position="1"/>
        <end position="42"/>
    </location>
</feature>
<accession>A0A5J4Q9C4</accession>
<name>A0A5J4Q9C4_9ZZZZ</name>
<evidence type="ECO:0000313" key="2">
    <source>
        <dbReference type="EMBL" id="KAA6318072.1"/>
    </source>
</evidence>
<feature type="region of interest" description="Disordered" evidence="1">
    <location>
        <begin position="1"/>
        <end position="210"/>
    </location>
</feature>
<comment type="caution">
    <text evidence="2">The sequence shown here is derived from an EMBL/GenBank/DDBJ whole genome shotgun (WGS) entry which is preliminary data.</text>
</comment>
<feature type="compositionally biased region" description="Polar residues" evidence="1">
    <location>
        <begin position="182"/>
        <end position="192"/>
    </location>
</feature>
<evidence type="ECO:0000256" key="1">
    <source>
        <dbReference type="SAM" id="MobiDB-lite"/>
    </source>
</evidence>
<organism evidence="2">
    <name type="scientific">termite gut metagenome</name>
    <dbReference type="NCBI Taxonomy" id="433724"/>
    <lineage>
        <taxon>unclassified sequences</taxon>
        <taxon>metagenomes</taxon>
        <taxon>organismal metagenomes</taxon>
    </lineage>
</organism>
<feature type="compositionally biased region" description="Basic and acidic residues" evidence="1">
    <location>
        <begin position="168"/>
        <end position="177"/>
    </location>
</feature>
<gene>
    <name evidence="2" type="ORF">EZS27_031870</name>
</gene>
<dbReference type="EMBL" id="SNRY01004310">
    <property type="protein sequence ID" value="KAA6318072.1"/>
    <property type="molecule type" value="Genomic_DNA"/>
</dbReference>